<keyword evidence="2" id="KW-1185">Reference proteome</keyword>
<reference evidence="1 2" key="1">
    <citation type="submission" date="2017-02" db="EMBL/GenBank/DDBJ databases">
        <authorList>
            <person name="Peterson S.W."/>
        </authorList>
    </citation>
    <scope>NUCLEOTIDE SEQUENCE [LARGE SCALE GENOMIC DNA]</scope>
    <source>
        <strain evidence="1 2">ATCC 35992</strain>
    </source>
</reference>
<organism evidence="1 2">
    <name type="scientific">Eubacterium uniforme</name>
    <dbReference type="NCBI Taxonomy" id="39495"/>
    <lineage>
        <taxon>Bacteria</taxon>
        <taxon>Bacillati</taxon>
        <taxon>Bacillota</taxon>
        <taxon>Clostridia</taxon>
        <taxon>Eubacteriales</taxon>
        <taxon>Eubacteriaceae</taxon>
        <taxon>Eubacterium</taxon>
    </lineage>
</organism>
<dbReference type="EMBL" id="FUXZ01000005">
    <property type="protein sequence ID" value="SKA64579.1"/>
    <property type="molecule type" value="Genomic_DNA"/>
</dbReference>
<dbReference type="GO" id="GO:0016757">
    <property type="term" value="F:glycosyltransferase activity"/>
    <property type="evidence" value="ECO:0007669"/>
    <property type="project" value="UniProtKB-KW"/>
</dbReference>
<dbReference type="OrthoDB" id="9778142at2"/>
<protein>
    <submittedName>
        <fullName evidence="1">Orotate phosphoribosyltransferase</fullName>
    </submittedName>
</protein>
<dbReference type="InterPro" id="IPR029057">
    <property type="entry name" value="PRTase-like"/>
</dbReference>
<dbReference type="CDD" id="cd06223">
    <property type="entry name" value="PRTases_typeI"/>
    <property type="match status" value="1"/>
</dbReference>
<sequence length="213" mass="23743">MEDRTVKIQSPTNNNVALKIIPGHFATNHSHINFYMDMTTIKTRQSEARAVASELKNKYMVSTPVDTIICMDGTEVIGAYLADELSNAGNISYNAHQTIYIVTPEFNTNGQMIFRDNLIPEVNGKHCILLLASATTGKTIRRSIECIQYYGGIIEGISAIFSATEEVDGYTVDTVFREKDLPGYQTYKPQECPYCQKGIKLDAMVNGYGYSKL</sequence>
<evidence type="ECO:0000313" key="2">
    <source>
        <dbReference type="Proteomes" id="UP000190814"/>
    </source>
</evidence>
<dbReference type="AlphaFoldDB" id="A0A1T4VI17"/>
<name>A0A1T4VI17_9FIRM</name>
<dbReference type="SUPFAM" id="SSF53271">
    <property type="entry name" value="PRTase-like"/>
    <property type="match status" value="1"/>
</dbReference>
<gene>
    <name evidence="1" type="ORF">SAMN02745111_00992</name>
</gene>
<dbReference type="RefSeq" id="WP_078765865.1">
    <property type="nucleotide sequence ID" value="NZ_FUXZ01000005.1"/>
</dbReference>
<dbReference type="Gene3D" id="3.40.50.2020">
    <property type="match status" value="1"/>
</dbReference>
<keyword evidence="1" id="KW-0808">Transferase</keyword>
<proteinExistence type="predicted"/>
<dbReference type="STRING" id="39495.SAMN02745111_00992"/>
<dbReference type="Proteomes" id="UP000190814">
    <property type="component" value="Unassembled WGS sequence"/>
</dbReference>
<keyword evidence="1" id="KW-0328">Glycosyltransferase</keyword>
<dbReference type="InterPro" id="IPR000836">
    <property type="entry name" value="PRTase_dom"/>
</dbReference>
<evidence type="ECO:0000313" key="1">
    <source>
        <dbReference type="EMBL" id="SKA64579.1"/>
    </source>
</evidence>
<accession>A0A1T4VI17</accession>